<evidence type="ECO:0000256" key="1">
    <source>
        <dbReference type="SAM" id="Phobius"/>
    </source>
</evidence>
<accession>A0AAE8FSD6</accession>
<dbReference type="EMBL" id="RQNR01000007">
    <property type="protein sequence ID" value="RQN23570.1"/>
    <property type="molecule type" value="Genomic_DNA"/>
</dbReference>
<dbReference type="CDD" id="cd00761">
    <property type="entry name" value="Glyco_tranf_GTA_type"/>
    <property type="match status" value="1"/>
</dbReference>
<name>A0AAE8FSD6_CLOPF</name>
<keyword evidence="1" id="KW-0812">Transmembrane</keyword>
<feature type="domain" description="Glycosyltransferase 2-like" evidence="2">
    <location>
        <begin position="6"/>
        <end position="174"/>
    </location>
</feature>
<keyword evidence="1" id="KW-0472">Membrane</keyword>
<dbReference type="SUPFAM" id="SSF53448">
    <property type="entry name" value="Nucleotide-diphospho-sugar transferases"/>
    <property type="match status" value="1"/>
</dbReference>
<dbReference type="InterPro" id="IPR001173">
    <property type="entry name" value="Glyco_trans_2-like"/>
</dbReference>
<evidence type="ECO:0000313" key="3">
    <source>
        <dbReference type="EMBL" id="RQN23570.1"/>
    </source>
</evidence>
<dbReference type="GO" id="GO:0016758">
    <property type="term" value="F:hexosyltransferase activity"/>
    <property type="evidence" value="ECO:0007669"/>
    <property type="project" value="UniProtKB-ARBA"/>
</dbReference>
<dbReference type="Pfam" id="PF00535">
    <property type="entry name" value="Glycos_transf_2"/>
    <property type="match status" value="1"/>
</dbReference>
<feature type="transmembrane region" description="Helical" evidence="1">
    <location>
        <begin position="310"/>
        <end position="329"/>
    </location>
</feature>
<reference evidence="3 4" key="1">
    <citation type="submission" date="2018-11" db="EMBL/GenBank/DDBJ databases">
        <title>Draft genome sequences of potential pathogenic Clostridium perfringens from environmental surface water in the North West Province, South Africa.</title>
        <authorList>
            <person name="Fourie J.C.J."/>
            <person name="Sanko T.J."/>
            <person name="Bezuidenhout C."/>
            <person name="Mienie C."/>
            <person name="Adeleke R."/>
        </authorList>
    </citation>
    <scope>NUCLEOTIDE SEQUENCE [LARGE SCALE GENOMIC DNA]</scope>
    <source>
        <strain evidence="3 4">SC4-C13</strain>
    </source>
</reference>
<evidence type="ECO:0000259" key="2">
    <source>
        <dbReference type="Pfam" id="PF00535"/>
    </source>
</evidence>
<organism evidence="3 4">
    <name type="scientific">Clostridium perfringens</name>
    <dbReference type="NCBI Taxonomy" id="1502"/>
    <lineage>
        <taxon>Bacteria</taxon>
        <taxon>Bacillati</taxon>
        <taxon>Bacillota</taxon>
        <taxon>Clostridia</taxon>
        <taxon>Eubacteriales</taxon>
        <taxon>Clostridiaceae</taxon>
        <taxon>Clostridium</taxon>
    </lineage>
</organism>
<comment type="caution">
    <text evidence="3">The sequence shown here is derived from an EMBL/GenBank/DDBJ whole genome shotgun (WGS) entry which is preliminary data.</text>
</comment>
<sequence>MSVLVSAIIPVYNSEEFLEECIVSLINQTLKNIEIIVVNDGSSDKSLEILKKYEKIDSRLIIIDQKNNGPSAARNRGIEIASGEYLSFVDSDDWIDLRMYEEMYSRAKSTEADIVICDMKMTGVNSDLYIKGISFDIKSYSKKEFKSNIYNELLSNSQFNSMANKIYKTKIVKENNIFLDENIYYAEDWLFNMQTIIHTSNIEYINKQFYYYRRGHESSSSFYDENTFERTGLWIYRKRKKYADLLNKNKFLGVNDLFQVTISCIVNEFRRNDIHLNKKIKRVREIINIEESKEMIENINLYSLSNKEKFLYFNIKNKLILFLFIYVLLGKIKENLRK</sequence>
<protein>
    <submittedName>
        <fullName evidence="3">Glycosyltransferase</fullName>
    </submittedName>
</protein>
<proteinExistence type="predicted"/>
<gene>
    <name evidence="3" type="ORF">EHZ11_13160</name>
</gene>
<dbReference type="Gene3D" id="3.90.550.10">
    <property type="entry name" value="Spore Coat Polysaccharide Biosynthesis Protein SpsA, Chain A"/>
    <property type="match status" value="1"/>
</dbReference>
<evidence type="ECO:0000313" key="4">
    <source>
        <dbReference type="Proteomes" id="UP000273641"/>
    </source>
</evidence>
<dbReference type="Proteomes" id="UP000273641">
    <property type="component" value="Unassembled WGS sequence"/>
</dbReference>
<dbReference type="AlphaFoldDB" id="A0AAE8FSD6"/>
<dbReference type="PANTHER" id="PTHR22916">
    <property type="entry name" value="GLYCOSYLTRANSFERASE"/>
    <property type="match status" value="1"/>
</dbReference>
<dbReference type="InterPro" id="IPR029044">
    <property type="entry name" value="Nucleotide-diphossugar_trans"/>
</dbReference>
<keyword evidence="1" id="KW-1133">Transmembrane helix</keyword>
<dbReference type="RefSeq" id="WP_060669593.1">
    <property type="nucleotide sequence ID" value="NZ_CATNWM010000003.1"/>
</dbReference>
<dbReference type="PANTHER" id="PTHR22916:SF3">
    <property type="entry name" value="UDP-GLCNAC:BETAGAL BETA-1,3-N-ACETYLGLUCOSAMINYLTRANSFERASE-LIKE PROTEIN 1"/>
    <property type="match status" value="1"/>
</dbReference>